<gene>
    <name evidence="2" type="ORF">Q9L58_008106</name>
</gene>
<evidence type="ECO:0000313" key="3">
    <source>
        <dbReference type="Proteomes" id="UP001447188"/>
    </source>
</evidence>
<dbReference type="PROSITE" id="PS50007">
    <property type="entry name" value="PIPLC_X_DOMAIN"/>
    <property type="match status" value="1"/>
</dbReference>
<sequence length="246" mass="28366">MSKGDYIVVPEPKAHDLLCIENIDLPKSPVLHQGDLKSLQAYIDAGKSIPQSVEGKTLQSIRTHCNGFGAQVFELTTDVKTFISSHEAKDLRVYDAASEEDQAWQLHMWFEEPKLIGYDLITSLEKSNRSLQRLANEIHVFKREVESEHRELFPSNNQRCRCPDLRFWEGNKGTISDATGAIDRIQDVIFILRRCISALEPISRFRFEYPGEPIDYPIIIKYYFYLRGITQQLLAELIGQDEKLDY</sequence>
<reference evidence="2 3" key="1">
    <citation type="submission" date="2024-02" db="EMBL/GenBank/DDBJ databases">
        <title>Discinaceae phylogenomics.</title>
        <authorList>
            <person name="Dirks A.C."/>
            <person name="James T.Y."/>
        </authorList>
    </citation>
    <scope>NUCLEOTIDE SEQUENCE [LARGE SCALE GENOMIC DNA]</scope>
    <source>
        <strain evidence="2 3">ACD0624</strain>
    </source>
</reference>
<dbReference type="EMBL" id="JBBBZM010000141">
    <property type="protein sequence ID" value="KAL0633000.1"/>
    <property type="molecule type" value="Genomic_DNA"/>
</dbReference>
<evidence type="ECO:0000256" key="1">
    <source>
        <dbReference type="SAM" id="Coils"/>
    </source>
</evidence>
<evidence type="ECO:0000313" key="2">
    <source>
        <dbReference type="EMBL" id="KAL0633000.1"/>
    </source>
</evidence>
<accession>A0ABR3GAM6</accession>
<organism evidence="2 3">
    <name type="scientific">Discina gigas</name>
    <dbReference type="NCBI Taxonomy" id="1032678"/>
    <lineage>
        <taxon>Eukaryota</taxon>
        <taxon>Fungi</taxon>
        <taxon>Dikarya</taxon>
        <taxon>Ascomycota</taxon>
        <taxon>Pezizomycotina</taxon>
        <taxon>Pezizomycetes</taxon>
        <taxon>Pezizales</taxon>
        <taxon>Discinaceae</taxon>
        <taxon>Discina</taxon>
    </lineage>
</organism>
<dbReference type="Proteomes" id="UP001447188">
    <property type="component" value="Unassembled WGS sequence"/>
</dbReference>
<keyword evidence="3" id="KW-1185">Reference proteome</keyword>
<protein>
    <submittedName>
        <fullName evidence="2">Uncharacterized protein</fullName>
    </submittedName>
</protein>
<proteinExistence type="predicted"/>
<name>A0ABR3GAM6_9PEZI</name>
<comment type="caution">
    <text evidence="2">The sequence shown here is derived from an EMBL/GenBank/DDBJ whole genome shotgun (WGS) entry which is preliminary data.</text>
</comment>
<feature type="coiled-coil region" evidence="1">
    <location>
        <begin position="124"/>
        <end position="151"/>
    </location>
</feature>
<keyword evidence="1" id="KW-0175">Coiled coil</keyword>